<organism evidence="1 2">
    <name type="scientific">Liparis tanakae</name>
    <name type="common">Tanaka's snailfish</name>
    <dbReference type="NCBI Taxonomy" id="230148"/>
    <lineage>
        <taxon>Eukaryota</taxon>
        <taxon>Metazoa</taxon>
        <taxon>Chordata</taxon>
        <taxon>Craniata</taxon>
        <taxon>Vertebrata</taxon>
        <taxon>Euteleostomi</taxon>
        <taxon>Actinopterygii</taxon>
        <taxon>Neopterygii</taxon>
        <taxon>Teleostei</taxon>
        <taxon>Neoteleostei</taxon>
        <taxon>Acanthomorphata</taxon>
        <taxon>Eupercaria</taxon>
        <taxon>Perciformes</taxon>
        <taxon>Cottioidei</taxon>
        <taxon>Cottales</taxon>
        <taxon>Liparidae</taxon>
        <taxon>Liparis</taxon>
    </lineage>
</organism>
<dbReference type="EMBL" id="SRLO01000508">
    <property type="protein sequence ID" value="TNN53701.1"/>
    <property type="molecule type" value="Genomic_DNA"/>
</dbReference>
<reference evidence="1 2" key="1">
    <citation type="submission" date="2019-03" db="EMBL/GenBank/DDBJ databases">
        <title>First draft genome of Liparis tanakae, snailfish: a comprehensive survey of snailfish specific genes.</title>
        <authorList>
            <person name="Kim W."/>
            <person name="Song I."/>
            <person name="Jeong J.-H."/>
            <person name="Kim D."/>
            <person name="Kim S."/>
            <person name="Ryu S."/>
            <person name="Song J.Y."/>
            <person name="Lee S.K."/>
        </authorList>
    </citation>
    <scope>NUCLEOTIDE SEQUENCE [LARGE SCALE GENOMIC DNA]</scope>
    <source>
        <tissue evidence="1">Muscle</tissue>
    </source>
</reference>
<accession>A0A4Z2GKI7</accession>
<evidence type="ECO:0000313" key="1">
    <source>
        <dbReference type="EMBL" id="TNN53701.1"/>
    </source>
</evidence>
<gene>
    <name evidence="1" type="ORF">EYF80_036107</name>
</gene>
<comment type="caution">
    <text evidence="1">The sequence shown here is derived from an EMBL/GenBank/DDBJ whole genome shotgun (WGS) entry which is preliminary data.</text>
</comment>
<dbReference type="AlphaFoldDB" id="A0A4Z2GKI7"/>
<name>A0A4Z2GKI7_9TELE</name>
<keyword evidence="2" id="KW-1185">Reference proteome</keyword>
<sequence length="60" mass="6381">MQLQLGVGPGAGRRAVARSRGNLSDNERCASAAAIKHRLDVYVLGAGRCDEVVLRVGCWT</sequence>
<proteinExistence type="predicted"/>
<evidence type="ECO:0000313" key="2">
    <source>
        <dbReference type="Proteomes" id="UP000314294"/>
    </source>
</evidence>
<protein>
    <submittedName>
        <fullName evidence="1">Uncharacterized protein</fullName>
    </submittedName>
</protein>
<dbReference type="Proteomes" id="UP000314294">
    <property type="component" value="Unassembled WGS sequence"/>
</dbReference>